<keyword evidence="2 3" id="KW-0802">TPR repeat</keyword>
<keyword evidence="6" id="KW-1185">Reference proteome</keyword>
<dbReference type="OrthoDB" id="9815010at2"/>
<gene>
    <name evidence="5" type="ORF">SAMN05443999_103316</name>
</gene>
<dbReference type="InterPro" id="IPR011990">
    <property type="entry name" value="TPR-like_helical_dom_sf"/>
</dbReference>
<dbReference type="InterPro" id="IPR019734">
    <property type="entry name" value="TPR_rpt"/>
</dbReference>
<dbReference type="SMART" id="SM00028">
    <property type="entry name" value="TPR"/>
    <property type="match status" value="3"/>
</dbReference>
<keyword evidence="1" id="KW-0677">Repeat</keyword>
<dbReference type="EMBL" id="FOAG01000003">
    <property type="protein sequence ID" value="SEL10600.1"/>
    <property type="molecule type" value="Genomic_DNA"/>
</dbReference>
<evidence type="ECO:0000256" key="2">
    <source>
        <dbReference type="ARBA" id="ARBA00022803"/>
    </source>
</evidence>
<dbReference type="Pfam" id="PF13181">
    <property type="entry name" value="TPR_8"/>
    <property type="match status" value="1"/>
</dbReference>
<evidence type="ECO:0000313" key="6">
    <source>
        <dbReference type="Proteomes" id="UP000199582"/>
    </source>
</evidence>
<feature type="repeat" description="TPR" evidence="3">
    <location>
        <begin position="101"/>
        <end position="134"/>
    </location>
</feature>
<organism evidence="5 6">
    <name type="scientific">Roseovarius azorensis</name>
    <dbReference type="NCBI Taxonomy" id="1287727"/>
    <lineage>
        <taxon>Bacteria</taxon>
        <taxon>Pseudomonadati</taxon>
        <taxon>Pseudomonadota</taxon>
        <taxon>Alphaproteobacteria</taxon>
        <taxon>Rhodobacterales</taxon>
        <taxon>Roseobacteraceae</taxon>
        <taxon>Roseovarius</taxon>
    </lineage>
</organism>
<feature type="repeat" description="TPR" evidence="3">
    <location>
        <begin position="135"/>
        <end position="168"/>
    </location>
</feature>
<dbReference type="PANTHER" id="PTHR44858:SF1">
    <property type="entry name" value="UDP-N-ACETYLGLUCOSAMINE--PEPTIDE N-ACETYLGLUCOSAMINYLTRANSFERASE SPINDLY-RELATED"/>
    <property type="match status" value="1"/>
</dbReference>
<dbReference type="Proteomes" id="UP000199582">
    <property type="component" value="Unassembled WGS sequence"/>
</dbReference>
<dbReference type="Pfam" id="PF13432">
    <property type="entry name" value="TPR_16"/>
    <property type="match status" value="1"/>
</dbReference>
<name>A0A1H7MGX9_9RHOB</name>
<evidence type="ECO:0000256" key="3">
    <source>
        <dbReference type="PROSITE-ProRule" id="PRU00339"/>
    </source>
</evidence>
<sequence length="187" mass="20516">MGAAIRNLNRIVAAFLAVVTFSIPAPAAENARLDGLFEQLAEAEPQDARRIAAEIDLEFAKSGSAAMDLLLRRGEDALEAGDSARAVEHLSALIDHAPDFAEAWHLRSVAFFKQQRYGLALNDIEHALALEPRHYNAIFGLGVLLEETGQHDLAQEAFLRALAIHPHHEDVTSALERVRRELGGRDL</sequence>
<dbReference type="Gene3D" id="1.25.40.10">
    <property type="entry name" value="Tetratricopeptide repeat domain"/>
    <property type="match status" value="1"/>
</dbReference>
<dbReference type="InterPro" id="IPR050498">
    <property type="entry name" value="Ycf3"/>
</dbReference>
<feature type="chain" id="PRO_5009299705" evidence="4">
    <location>
        <begin position="28"/>
        <end position="187"/>
    </location>
</feature>
<evidence type="ECO:0000313" key="5">
    <source>
        <dbReference type="EMBL" id="SEL10600.1"/>
    </source>
</evidence>
<dbReference type="SUPFAM" id="SSF48452">
    <property type="entry name" value="TPR-like"/>
    <property type="match status" value="1"/>
</dbReference>
<dbReference type="RefSeq" id="WP_093034173.1">
    <property type="nucleotide sequence ID" value="NZ_FOAG01000003.1"/>
</dbReference>
<accession>A0A1H7MGX9</accession>
<evidence type="ECO:0000256" key="1">
    <source>
        <dbReference type="ARBA" id="ARBA00022737"/>
    </source>
</evidence>
<dbReference type="PROSITE" id="PS50005">
    <property type="entry name" value="TPR"/>
    <property type="match status" value="2"/>
</dbReference>
<dbReference type="STRING" id="1287727.SAMN05443999_103316"/>
<protein>
    <submittedName>
        <fullName evidence="5">Tetratricopeptide repeat-containing protein</fullName>
    </submittedName>
</protein>
<keyword evidence="4" id="KW-0732">Signal</keyword>
<feature type="signal peptide" evidence="4">
    <location>
        <begin position="1"/>
        <end position="27"/>
    </location>
</feature>
<proteinExistence type="predicted"/>
<dbReference type="PANTHER" id="PTHR44858">
    <property type="entry name" value="TETRATRICOPEPTIDE REPEAT PROTEIN 6"/>
    <property type="match status" value="1"/>
</dbReference>
<reference evidence="5 6" key="1">
    <citation type="submission" date="2016-10" db="EMBL/GenBank/DDBJ databases">
        <authorList>
            <person name="de Groot N.N."/>
        </authorList>
    </citation>
    <scope>NUCLEOTIDE SEQUENCE [LARGE SCALE GENOMIC DNA]</scope>
    <source>
        <strain evidence="5 6">DSM 100674</strain>
    </source>
</reference>
<dbReference type="AlphaFoldDB" id="A0A1H7MGX9"/>
<evidence type="ECO:0000256" key="4">
    <source>
        <dbReference type="SAM" id="SignalP"/>
    </source>
</evidence>